<dbReference type="Pfam" id="PF13577">
    <property type="entry name" value="SnoaL_4"/>
    <property type="match status" value="1"/>
</dbReference>
<dbReference type="SUPFAM" id="SSF54427">
    <property type="entry name" value="NTF2-like"/>
    <property type="match status" value="1"/>
</dbReference>
<dbReference type="AlphaFoldDB" id="Q6SH43"/>
<reference evidence="2" key="1">
    <citation type="submission" date="2003-11" db="EMBL/GenBank/DDBJ databases">
        <authorList>
            <person name="Heidelberg J.F."/>
            <person name="Eisen J.A."/>
            <person name="Nelson W.C."/>
            <person name="DeLong E.F."/>
        </authorList>
    </citation>
    <scope>NUCLEOTIDE SEQUENCE</scope>
</reference>
<dbReference type="EMBL" id="AY458639">
    <property type="protein sequence ID" value="AAR37776.1"/>
    <property type="molecule type" value="Genomic_DNA"/>
</dbReference>
<sequence length="169" mass="19343">MELEQRIQCLEDTEAIKQLKARWWFSCDTRDTAGMRACFDENNFEIDFGFIGRFTDMDAFIAVFESLACHPTHIDMHHGLAPEITVKDAHTAEGRWRMRFQLLETELKQVQLMSGYYEDQYVKLEDGWKMRRSKYTLMSNLHLENSDAGLSVIQIGAGPGLVGEANSAG</sequence>
<gene>
    <name evidence="2" type="ORF">MBMO_EBAC000-63A02.54</name>
</gene>
<reference evidence="2" key="2">
    <citation type="submission" date="2003-12" db="EMBL/GenBank/DDBJ databases">
        <title>Monterey Bay Coastal Ocean Microbial Observatory environmental clone sequencing.</title>
        <authorList>
            <person name="DeLong E.F."/>
        </authorList>
    </citation>
    <scope>NUCLEOTIDE SEQUENCE</scope>
</reference>
<accession>Q6SH43</accession>
<name>Q6SH43_9BACT</name>
<proteinExistence type="predicted"/>
<dbReference type="Gene3D" id="3.10.450.50">
    <property type="match status" value="1"/>
</dbReference>
<dbReference type="InterPro" id="IPR032710">
    <property type="entry name" value="NTF2-like_dom_sf"/>
</dbReference>
<evidence type="ECO:0000259" key="1">
    <source>
        <dbReference type="Pfam" id="PF13577"/>
    </source>
</evidence>
<evidence type="ECO:0000313" key="2">
    <source>
        <dbReference type="EMBL" id="AAR37776.1"/>
    </source>
</evidence>
<dbReference type="InterPro" id="IPR037401">
    <property type="entry name" value="SnoaL-like"/>
</dbReference>
<feature type="domain" description="SnoaL-like" evidence="1">
    <location>
        <begin position="10"/>
        <end position="133"/>
    </location>
</feature>
<protein>
    <recommendedName>
        <fullName evidence="1">SnoaL-like domain-containing protein</fullName>
    </recommendedName>
</protein>
<organism evidence="2">
    <name type="scientific">uncultured marine bacterium 442</name>
    <dbReference type="NCBI Taxonomy" id="257392"/>
    <lineage>
        <taxon>Bacteria</taxon>
        <taxon>environmental samples</taxon>
    </lineage>
</organism>